<feature type="transmembrane region" description="Helical" evidence="1">
    <location>
        <begin position="212"/>
        <end position="232"/>
    </location>
</feature>
<keyword evidence="1" id="KW-0472">Membrane</keyword>
<keyword evidence="5" id="KW-1185">Reference proteome</keyword>
<geneLocation type="plasmid" evidence="4">
    <name>parsfin3</name>
</geneLocation>
<feature type="transmembrane region" description="Helical" evidence="1">
    <location>
        <begin position="124"/>
        <end position="154"/>
    </location>
</feature>
<keyword evidence="2" id="KW-0614">Plasmid</keyword>
<feature type="transmembrane region" description="Helical" evidence="1">
    <location>
        <begin position="91"/>
        <end position="112"/>
    </location>
</feature>
<accession>A0A4V1BXK1</accession>
<dbReference type="Proteomes" id="UP000295134">
    <property type="component" value="Plasmid pArsFIN3"/>
</dbReference>
<name>A0A4V1BXK1_9GAMM</name>
<feature type="transmembrane region" description="Helical" evidence="1">
    <location>
        <begin position="279"/>
        <end position="297"/>
    </location>
</feature>
<dbReference type="EMBL" id="CP038615">
    <property type="protein sequence ID" value="QBY45973.1"/>
    <property type="molecule type" value="Genomic_DNA"/>
</dbReference>
<evidence type="ECO:0000256" key="1">
    <source>
        <dbReference type="SAM" id="Phobius"/>
    </source>
</evidence>
<dbReference type="Proteomes" id="UP001177592">
    <property type="component" value="Plasmid paNv_CAN11"/>
</dbReference>
<feature type="transmembrane region" description="Helical" evidence="1">
    <location>
        <begin position="306"/>
        <end position="323"/>
    </location>
</feature>
<geneLocation type="plasmid" evidence="3 5">
    <name>paNv_CAN11</name>
</geneLocation>
<feature type="transmembrane region" description="Helical" evidence="1">
    <location>
        <begin position="329"/>
        <end position="351"/>
    </location>
</feature>
<dbReference type="EMBL" id="CP123534">
    <property type="protein sequence ID" value="WGM08989.1"/>
    <property type="molecule type" value="Genomic_DNA"/>
</dbReference>
<dbReference type="AlphaFoldDB" id="A0A4V1BXK1"/>
<keyword evidence="1" id="KW-1133">Transmembrane helix</keyword>
<proteinExistence type="predicted"/>
<organism evidence="2 4">
    <name type="scientific">Arsenophonus nasoniae</name>
    <name type="common">son-killer infecting Nasonia vitripennis</name>
    <dbReference type="NCBI Taxonomy" id="638"/>
    <lineage>
        <taxon>Bacteria</taxon>
        <taxon>Pseudomonadati</taxon>
        <taxon>Pseudomonadota</taxon>
        <taxon>Gammaproteobacteria</taxon>
        <taxon>Enterobacterales</taxon>
        <taxon>Morganellaceae</taxon>
        <taxon>Arsenophonus</taxon>
    </lineage>
</organism>
<sequence>MTFDRNALPKIDFFKKDLYLYFIYLLFFLLVLSPTYIFSYALSDDWILIQAIYNNLTTSIIDWDVKSGRPLYGLFKVIITTSLNNLGDLRYTRFVSVLAIWILCCLFYKMISNRKILENKYQKILFPFILCLLPSFQVYASWAICSPYVLSILLSLLSYCCLIDSNGNTNICKFFISLILLCISFSIYQPAAMCFLFFVFFDNCVREKDFNLKNLITCAIVISISMLFSFFISKLVPQFLYDDLINRANLTSEFLKKTLWFFHQPLMNSIANYNINPSFFYKIISIIIVIIGLYSIYNKKHGGKKLLLTLLLAVSSYVPNLVVEESWAAYRSLVSLELIMTSVFIIGIFYISDKFKINHVTYPTIIILVMFFSFKNILKGFVIPQILEFRLLYNEIAKNVPQDFSGNLLFNVKNSENKTFSDISDNTLIGYDEFGQTSMIIPFATPGMAEEIKSERKMSYKYAGSITNTENIKCDENCIIIDVTKIIEQNKSLK</sequence>
<evidence type="ECO:0000313" key="2">
    <source>
        <dbReference type="EMBL" id="QBY45973.1"/>
    </source>
</evidence>
<dbReference type="RefSeq" id="WP_026824050.1">
    <property type="nucleotide sequence ID" value="NZ_CP038615.1"/>
</dbReference>
<dbReference type="InterPro" id="IPR025686">
    <property type="entry name" value="Glucos_trans_II"/>
</dbReference>
<geneLocation type="plasmid" evidence="2">
    <name>pArsFIN3</name>
</geneLocation>
<feature type="transmembrane region" description="Helical" evidence="1">
    <location>
        <begin position="18"/>
        <end position="38"/>
    </location>
</feature>
<keyword evidence="2" id="KW-0808">Transferase</keyword>
<feature type="transmembrane region" description="Helical" evidence="1">
    <location>
        <begin position="360"/>
        <end position="378"/>
    </location>
</feature>
<reference evidence="3" key="2">
    <citation type="submission" date="2023-04" db="EMBL/GenBank/DDBJ databases">
        <title>Genome dynamics across the evolutionary transition to endosymbiosis.</title>
        <authorList>
            <person name="Siozios S."/>
            <person name="Nadal-Jimenez P."/>
            <person name="Azagi T."/>
            <person name="Sprong H."/>
            <person name="Frost C.L."/>
            <person name="Parratt S.R."/>
            <person name="Taylor G."/>
            <person name="Brettell L."/>
            <person name="Lew K.C."/>
            <person name="Croft L."/>
            <person name="King K.C."/>
            <person name="Brockhurst M.A."/>
            <person name="Hypsa V."/>
            <person name="Novakova E."/>
            <person name="Darby A.C."/>
            <person name="Hurst G.D.D."/>
        </authorList>
    </citation>
    <scope>NUCLEOTIDE SEQUENCE</scope>
    <source>
        <strain evidence="3">ANv_CAN</strain>
        <plasmid evidence="3">paNv_CAN11</plasmid>
    </source>
</reference>
<evidence type="ECO:0000313" key="4">
    <source>
        <dbReference type="Proteomes" id="UP000295134"/>
    </source>
</evidence>
<evidence type="ECO:0000313" key="3">
    <source>
        <dbReference type="EMBL" id="WGM08989.1"/>
    </source>
</evidence>
<feature type="transmembrane region" description="Helical" evidence="1">
    <location>
        <begin position="174"/>
        <end position="200"/>
    </location>
</feature>
<reference evidence="2 4" key="1">
    <citation type="submission" date="2019-03" db="EMBL/GenBank/DDBJ databases">
        <title>Long-read sequencing reveals hyperdense prophage content in a complex bacterial symbiont genome.</title>
        <authorList>
            <person name="Frost C.L."/>
            <person name="Siozios S."/>
            <person name="Nadal-Jimenez P."/>
            <person name="Brockhurst M.A."/>
            <person name="King K.C."/>
            <person name="Darby A.C."/>
            <person name="Hurst G.D.D."/>
        </authorList>
    </citation>
    <scope>NUCLEOTIDE SEQUENCE [LARGE SCALE GENOMIC DNA]</scope>
    <source>
        <strain evidence="2 4">FIN</strain>
        <plasmid evidence="2">pArsFIN3</plasmid>
        <plasmid evidence="4">parsfin3</plasmid>
    </source>
</reference>
<dbReference type="KEGG" id="ans:ArsFIN_45840"/>
<evidence type="ECO:0000313" key="5">
    <source>
        <dbReference type="Proteomes" id="UP001177592"/>
    </source>
</evidence>
<protein>
    <submittedName>
        <fullName evidence="2">Glucosyl transferase GtrII</fullName>
    </submittedName>
    <submittedName>
        <fullName evidence="3">Glucosyltransferase domain-containing protein</fullName>
    </submittedName>
</protein>
<dbReference type="Pfam" id="PF14264">
    <property type="entry name" value="Glucos_trans_II"/>
    <property type="match status" value="1"/>
</dbReference>
<keyword evidence="1" id="KW-0812">Transmembrane</keyword>
<gene>
    <name evidence="2" type="ORF">ArsFIN_45840</name>
    <name evidence="3" type="ORF">QE258_26900</name>
</gene>
<dbReference type="GO" id="GO:0016740">
    <property type="term" value="F:transferase activity"/>
    <property type="evidence" value="ECO:0007669"/>
    <property type="project" value="UniProtKB-KW"/>
</dbReference>
<dbReference type="GeneID" id="39752138"/>